<dbReference type="EMBL" id="GEZM01045976">
    <property type="protein sequence ID" value="JAV77592.1"/>
    <property type="molecule type" value="Transcribed_RNA"/>
</dbReference>
<feature type="compositionally biased region" description="Polar residues" evidence="1">
    <location>
        <begin position="1"/>
        <end position="10"/>
    </location>
</feature>
<evidence type="ECO:0000256" key="1">
    <source>
        <dbReference type="SAM" id="MobiDB-lite"/>
    </source>
</evidence>
<feature type="region of interest" description="Disordered" evidence="1">
    <location>
        <begin position="1"/>
        <end position="23"/>
    </location>
</feature>
<evidence type="ECO:0000313" key="2">
    <source>
        <dbReference type="EMBL" id="JAV77592.1"/>
    </source>
</evidence>
<protein>
    <submittedName>
        <fullName evidence="2">Uncharacterized protein</fullName>
    </submittedName>
</protein>
<accession>A0A1Y1LVH5</accession>
<dbReference type="AlphaFoldDB" id="A0A1Y1LVH5"/>
<name>A0A1Y1LVH5_PHOPY</name>
<organism evidence="2">
    <name type="scientific">Photinus pyralis</name>
    <name type="common">Common eastern firefly</name>
    <name type="synonym">Lampyris pyralis</name>
    <dbReference type="NCBI Taxonomy" id="7054"/>
    <lineage>
        <taxon>Eukaryota</taxon>
        <taxon>Metazoa</taxon>
        <taxon>Ecdysozoa</taxon>
        <taxon>Arthropoda</taxon>
        <taxon>Hexapoda</taxon>
        <taxon>Insecta</taxon>
        <taxon>Pterygota</taxon>
        <taxon>Neoptera</taxon>
        <taxon>Endopterygota</taxon>
        <taxon>Coleoptera</taxon>
        <taxon>Polyphaga</taxon>
        <taxon>Elateriformia</taxon>
        <taxon>Elateroidea</taxon>
        <taxon>Lampyridae</taxon>
        <taxon>Lampyrinae</taxon>
        <taxon>Photinus</taxon>
    </lineage>
</organism>
<sequence length="101" mass="11351">MGSMGRNFTSTPPPTPDLNLLIKRGGEDGTDQVQCKGEQTSSSWGDSVTAFMLCEVGIIEESFPLATFKYLGRLFSRSRCVGNRKFIRQGESILWSWRRDI</sequence>
<reference evidence="2" key="1">
    <citation type="journal article" date="2016" name="Sci. Rep.">
        <title>Molecular characterization of firefly nuptial gifts: a multi-omics approach sheds light on postcopulatory sexual selection.</title>
        <authorList>
            <person name="Al-Wathiqui N."/>
            <person name="Fallon T.R."/>
            <person name="South A."/>
            <person name="Weng J.K."/>
            <person name="Lewis S.M."/>
        </authorList>
    </citation>
    <scope>NUCLEOTIDE SEQUENCE</scope>
</reference>
<proteinExistence type="predicted"/>